<dbReference type="PANTHER" id="PTHR11431:SF127">
    <property type="entry name" value="BACTERIAL NON-HEME FERRITIN"/>
    <property type="match status" value="1"/>
</dbReference>
<evidence type="ECO:0000256" key="6">
    <source>
        <dbReference type="ARBA" id="ARBA00023004"/>
    </source>
</evidence>
<comment type="caution">
    <text evidence="10">The sequence shown here is derived from an EMBL/GenBank/DDBJ whole genome shotgun (WGS) entry which is preliminary data.</text>
</comment>
<evidence type="ECO:0000256" key="8">
    <source>
        <dbReference type="RuleBase" id="RU361145"/>
    </source>
</evidence>
<gene>
    <name evidence="10" type="ORF">J2Z71_000419</name>
</gene>
<keyword evidence="5 10" id="KW-0560">Oxidoreductase</keyword>
<dbReference type="InterPro" id="IPR001519">
    <property type="entry name" value="Ferritin"/>
</dbReference>
<dbReference type="InterPro" id="IPR041719">
    <property type="entry name" value="Ferritin_prok"/>
</dbReference>
<dbReference type="Gene3D" id="1.20.1260.10">
    <property type="match status" value="1"/>
</dbReference>
<evidence type="ECO:0000256" key="3">
    <source>
        <dbReference type="ARBA" id="ARBA00022434"/>
    </source>
</evidence>
<dbReference type="InterPro" id="IPR012347">
    <property type="entry name" value="Ferritin-like"/>
</dbReference>
<name>A0ABS4KAU1_9FIRM</name>
<feature type="domain" description="Ferritin-like diiron" evidence="9">
    <location>
        <begin position="1"/>
        <end position="144"/>
    </location>
</feature>
<dbReference type="InterPro" id="IPR008331">
    <property type="entry name" value="Ferritin_DPS_dom"/>
</dbReference>
<organism evidence="10 11">
    <name type="scientific">Peptoniphilus stercorisuis</name>
    <dbReference type="NCBI Taxonomy" id="1436965"/>
    <lineage>
        <taxon>Bacteria</taxon>
        <taxon>Bacillati</taxon>
        <taxon>Bacillota</taxon>
        <taxon>Tissierellia</taxon>
        <taxon>Tissierellales</taxon>
        <taxon>Peptoniphilaceae</taxon>
        <taxon>Peptoniphilus</taxon>
    </lineage>
</organism>
<proteinExistence type="inferred from homology"/>
<dbReference type="PANTHER" id="PTHR11431">
    <property type="entry name" value="FERRITIN"/>
    <property type="match status" value="1"/>
</dbReference>
<dbReference type="EC" id="1.16.3.2" evidence="8"/>
<dbReference type="InterPro" id="IPR009078">
    <property type="entry name" value="Ferritin-like_SF"/>
</dbReference>
<dbReference type="Pfam" id="PF00210">
    <property type="entry name" value="Ferritin"/>
    <property type="match status" value="1"/>
</dbReference>
<evidence type="ECO:0000259" key="9">
    <source>
        <dbReference type="PROSITE" id="PS50905"/>
    </source>
</evidence>
<comment type="function">
    <text evidence="1 8">Iron-storage protein.</text>
</comment>
<dbReference type="CDD" id="cd01055">
    <property type="entry name" value="Nonheme_Ferritin"/>
    <property type="match status" value="1"/>
</dbReference>
<keyword evidence="11" id="KW-1185">Reference proteome</keyword>
<keyword evidence="8" id="KW-0963">Cytoplasm</keyword>
<dbReference type="PROSITE" id="PS50905">
    <property type="entry name" value="FERRITIN_LIKE"/>
    <property type="match status" value="1"/>
</dbReference>
<dbReference type="RefSeq" id="WP_210060202.1">
    <property type="nucleotide sequence ID" value="NZ_JAGGLJ010000003.1"/>
</dbReference>
<evidence type="ECO:0000256" key="1">
    <source>
        <dbReference type="ARBA" id="ARBA00002485"/>
    </source>
</evidence>
<dbReference type="InterPro" id="IPR009040">
    <property type="entry name" value="Ferritin-like_diiron"/>
</dbReference>
<evidence type="ECO:0000313" key="10">
    <source>
        <dbReference type="EMBL" id="MBP2024896.1"/>
    </source>
</evidence>
<evidence type="ECO:0000313" key="11">
    <source>
        <dbReference type="Proteomes" id="UP001519306"/>
    </source>
</evidence>
<comment type="similarity">
    <text evidence="2 8">Belongs to the ferritin family. Prokaryotic subfamily.</text>
</comment>
<comment type="subcellular location">
    <subcellularLocation>
        <location evidence="8">Cytoplasm</location>
    </subcellularLocation>
</comment>
<protein>
    <recommendedName>
        <fullName evidence="8">Ferritin</fullName>
        <ecNumber evidence="8">1.16.3.2</ecNumber>
    </recommendedName>
</protein>
<evidence type="ECO:0000256" key="2">
    <source>
        <dbReference type="ARBA" id="ARBA00006950"/>
    </source>
</evidence>
<dbReference type="EMBL" id="JAGGLJ010000003">
    <property type="protein sequence ID" value="MBP2024896.1"/>
    <property type="molecule type" value="Genomic_DNA"/>
</dbReference>
<evidence type="ECO:0000256" key="5">
    <source>
        <dbReference type="ARBA" id="ARBA00023002"/>
    </source>
</evidence>
<keyword evidence="6 8" id="KW-0408">Iron</keyword>
<evidence type="ECO:0000256" key="4">
    <source>
        <dbReference type="ARBA" id="ARBA00022723"/>
    </source>
</evidence>
<keyword evidence="3 8" id="KW-0409">Iron storage</keyword>
<evidence type="ECO:0000256" key="7">
    <source>
        <dbReference type="ARBA" id="ARBA00048035"/>
    </source>
</evidence>
<dbReference type="Proteomes" id="UP001519306">
    <property type="component" value="Unassembled WGS sequence"/>
</dbReference>
<comment type="catalytic activity">
    <reaction evidence="7 8">
        <text>4 Fe(2+) + O2 + 6 H2O = 4 iron(III) oxide-hydroxide + 12 H(+)</text>
        <dbReference type="Rhea" id="RHEA:11972"/>
        <dbReference type="ChEBI" id="CHEBI:15377"/>
        <dbReference type="ChEBI" id="CHEBI:15378"/>
        <dbReference type="ChEBI" id="CHEBI:15379"/>
        <dbReference type="ChEBI" id="CHEBI:29033"/>
        <dbReference type="ChEBI" id="CHEBI:78619"/>
        <dbReference type="EC" id="1.16.3.2"/>
    </reaction>
</comment>
<dbReference type="GO" id="GO:0016491">
    <property type="term" value="F:oxidoreductase activity"/>
    <property type="evidence" value="ECO:0007669"/>
    <property type="project" value="UniProtKB-KW"/>
</dbReference>
<keyword evidence="4 8" id="KW-0479">Metal-binding</keyword>
<accession>A0ABS4KAU1</accession>
<reference evidence="10 11" key="1">
    <citation type="submission" date="2021-03" db="EMBL/GenBank/DDBJ databases">
        <title>Genomic Encyclopedia of Type Strains, Phase IV (KMG-IV): sequencing the most valuable type-strain genomes for metagenomic binning, comparative biology and taxonomic classification.</title>
        <authorList>
            <person name="Goeker M."/>
        </authorList>
    </citation>
    <scope>NUCLEOTIDE SEQUENCE [LARGE SCALE GENOMIC DNA]</scope>
    <source>
        <strain evidence="10 11">DSM 27563</strain>
    </source>
</reference>
<dbReference type="SUPFAM" id="SSF47240">
    <property type="entry name" value="Ferritin-like"/>
    <property type="match status" value="1"/>
</dbReference>
<sequence length="161" mass="18839">MSDKLIKGLNDQFNFEIESGYLYLAMSAYFKEEEMNGFAHFMAKQAHEEFEHAKGFYDFIFALGEKVEYEEVAKPKSEYKDFNEAFKDALEHEKLVAEKIEALYAQALEEDNYKVLEFLGQYVTEQVEEIDTFNGIMTKLERINGAWSGLYIFDSELAQRQ</sequence>